<feature type="transmembrane region" description="Helical" evidence="1">
    <location>
        <begin position="45"/>
        <end position="75"/>
    </location>
</feature>
<dbReference type="EMBL" id="WMBQ01000001">
    <property type="protein sequence ID" value="MTD92997.1"/>
    <property type="molecule type" value="Genomic_DNA"/>
</dbReference>
<gene>
    <name evidence="3" type="ORF">GIW81_01470</name>
</gene>
<dbReference type="Pfam" id="PF09835">
    <property type="entry name" value="DUF2062"/>
    <property type="match status" value="1"/>
</dbReference>
<evidence type="ECO:0000256" key="1">
    <source>
        <dbReference type="SAM" id="Phobius"/>
    </source>
</evidence>
<feature type="transmembrane region" description="Helical" evidence="1">
    <location>
        <begin position="82"/>
        <end position="105"/>
    </location>
</feature>
<evidence type="ECO:0000313" key="3">
    <source>
        <dbReference type="EMBL" id="MTD92997.1"/>
    </source>
</evidence>
<name>A0A6I3KH26_9HYPH</name>
<dbReference type="InterPro" id="IPR018639">
    <property type="entry name" value="DUF2062"/>
</dbReference>
<proteinExistence type="predicted"/>
<dbReference type="RefSeq" id="WP_154737580.1">
    <property type="nucleotide sequence ID" value="NZ_WMBQ01000001.1"/>
</dbReference>
<keyword evidence="1" id="KW-0812">Transmembrane</keyword>
<accession>A0A6I3KH26</accession>
<reference evidence="3 4" key="1">
    <citation type="submission" date="2019-11" db="EMBL/GenBank/DDBJ databases">
        <title>Identification of a novel strain.</title>
        <authorList>
            <person name="Xu Q."/>
            <person name="Wang G."/>
        </authorList>
    </citation>
    <scope>NUCLEOTIDE SEQUENCE [LARGE SCALE GENOMIC DNA]</scope>
    <source>
        <strain evidence="4">xq</strain>
    </source>
</reference>
<dbReference type="AlphaFoldDB" id="A0A6I3KH26"/>
<sequence length="192" mass="20953">MVLNPRQQLQARSGVVFSLPRWRWLQGVRTTGRRLVSLKSSPHEIALGCALGAFVSITPLLGVQTLLAVILALVLRASVPAAIIGTFVGNPLSWPFIWVSTYVMGLQMVGLETAMDPGAVQRNVMLLWGALIDPSPQLFDATAALLWPLLWPMLAGSVPIGLLTAAIVYYISRNVVRGWRLRIMNRATEAAE</sequence>
<comment type="caution">
    <text evidence="3">The sequence shown here is derived from an EMBL/GenBank/DDBJ whole genome shotgun (WGS) entry which is preliminary data.</text>
</comment>
<evidence type="ECO:0000313" key="4">
    <source>
        <dbReference type="Proteomes" id="UP000440694"/>
    </source>
</evidence>
<feature type="transmembrane region" description="Helical" evidence="1">
    <location>
        <begin position="149"/>
        <end position="172"/>
    </location>
</feature>
<evidence type="ECO:0000259" key="2">
    <source>
        <dbReference type="Pfam" id="PF09835"/>
    </source>
</evidence>
<keyword evidence="1" id="KW-1133">Transmembrane helix</keyword>
<dbReference type="Proteomes" id="UP000440694">
    <property type="component" value="Unassembled WGS sequence"/>
</dbReference>
<keyword evidence="4" id="KW-1185">Reference proteome</keyword>
<dbReference type="PANTHER" id="PTHR40547:SF1">
    <property type="entry name" value="SLL0298 PROTEIN"/>
    <property type="match status" value="1"/>
</dbReference>
<dbReference type="PANTHER" id="PTHR40547">
    <property type="entry name" value="SLL0298 PROTEIN"/>
    <property type="match status" value="1"/>
</dbReference>
<feature type="domain" description="DUF2062" evidence="2">
    <location>
        <begin position="31"/>
        <end position="182"/>
    </location>
</feature>
<organism evidence="3 4">
    <name type="scientific">Hyphomicrobium album</name>
    <dbReference type="NCBI Taxonomy" id="2665159"/>
    <lineage>
        <taxon>Bacteria</taxon>
        <taxon>Pseudomonadati</taxon>
        <taxon>Pseudomonadota</taxon>
        <taxon>Alphaproteobacteria</taxon>
        <taxon>Hyphomicrobiales</taxon>
        <taxon>Hyphomicrobiaceae</taxon>
        <taxon>Hyphomicrobium</taxon>
    </lineage>
</organism>
<keyword evidence="1" id="KW-0472">Membrane</keyword>
<protein>
    <submittedName>
        <fullName evidence="3">DUF2062 domain-containing protein</fullName>
    </submittedName>
</protein>